<dbReference type="Pfam" id="PF04389">
    <property type="entry name" value="Peptidase_M28"/>
    <property type="match status" value="1"/>
</dbReference>
<dbReference type="PANTHER" id="PTHR10404:SF46">
    <property type="entry name" value="VACUOLAR PROTEIN SORTING-ASSOCIATED PROTEIN 70"/>
    <property type="match status" value="1"/>
</dbReference>
<dbReference type="Pfam" id="PF02225">
    <property type="entry name" value="PA"/>
    <property type="match status" value="1"/>
</dbReference>
<feature type="domain" description="Peptidase M28" evidence="2">
    <location>
        <begin position="233"/>
        <end position="430"/>
    </location>
</feature>
<evidence type="ECO:0000259" key="1">
    <source>
        <dbReference type="Pfam" id="PF02225"/>
    </source>
</evidence>
<proteinExistence type="predicted"/>
<dbReference type="PANTHER" id="PTHR10404">
    <property type="entry name" value="N-ACETYLATED-ALPHA-LINKED ACIDIC DIPEPTIDASE"/>
    <property type="match status" value="1"/>
</dbReference>
<feature type="domain" description="PA" evidence="1">
    <location>
        <begin position="119"/>
        <end position="201"/>
    </location>
</feature>
<evidence type="ECO:0000259" key="2">
    <source>
        <dbReference type="Pfam" id="PF04389"/>
    </source>
</evidence>
<comment type="caution">
    <text evidence="3">The sequence shown here is derived from an EMBL/GenBank/DDBJ whole genome shotgun (WGS) entry which is preliminary data.</text>
</comment>
<reference evidence="3 4" key="1">
    <citation type="submission" date="2019-08" db="EMBL/GenBank/DDBJ databases">
        <title>Paraburkholderia simonii sp. nov. and P. youngii sp. nov. Brazilian and Mexican Mimosa-associated rhizobia.</title>
        <authorList>
            <person name="Mavima L."/>
            <person name="Beukes C.W."/>
            <person name="Palmer M."/>
            <person name="De Meyer S.E."/>
            <person name="James E.K."/>
            <person name="Maluk M."/>
            <person name="Avontuur J.R."/>
            <person name="Chan W.Y."/>
            <person name="Venter S.N."/>
            <person name="Steenkamp E.T."/>
        </authorList>
    </citation>
    <scope>NUCLEOTIDE SEQUENCE [LARGE SCALE GENOMIC DNA]</scope>
    <source>
        <strain evidence="3 4">JPY454</strain>
    </source>
</reference>
<dbReference type="EMBL" id="VOMC01000006">
    <property type="protein sequence ID" value="NVI03570.1"/>
    <property type="molecule type" value="Genomic_DNA"/>
</dbReference>
<gene>
    <name evidence="3" type="ORF">FSB64_07145</name>
</gene>
<dbReference type="SUPFAM" id="SSF53187">
    <property type="entry name" value="Zn-dependent exopeptidases"/>
    <property type="match status" value="1"/>
</dbReference>
<keyword evidence="4" id="KW-1185">Reference proteome</keyword>
<dbReference type="InterPro" id="IPR003137">
    <property type="entry name" value="PA_domain"/>
</dbReference>
<dbReference type="Gene3D" id="3.40.630.10">
    <property type="entry name" value="Zn peptidases"/>
    <property type="match status" value="1"/>
</dbReference>
<dbReference type="Gene3D" id="3.50.30.30">
    <property type="match status" value="1"/>
</dbReference>
<dbReference type="InterPro" id="IPR007484">
    <property type="entry name" value="Peptidase_M28"/>
</dbReference>
<sequence>MSNLPSQSNHNVPRSSGAARARDIAFMKEAVERLCLVGEKISGTEAEQQACDYIVSCLEAFGLEARVHKFDAYIGFPTETALTLLGDEHHSLPAVGVAFGAQTASEGMEAVLVHVGRGREADYNGVDARGKIVLVDGIPDYDPAVIALEHGAVGMVFASRNRQRPKMAISPVWGSPASAEELARMARIPIVSIDEADGERLKAKLAESSVRVHLVARHEEGWRTVRMPVCEVAGREPEFVLVGAHYCSWFDGSTDNVASNVLLLALARQLAEHGRPLRYGVRFAWWPGHTQGRYAGSAWYADQFWQDLHDNAILYINVDGNGSRGANIKVARNQTGEISGFSARLLDELAAPIEEPERQWLEQQWRRNEPGIDISRPTRSSDQSFFGIGLSSLQIASMLPLSHVDRNARISGSGGAWWWHSSEETADKVGYEELADDLTIHAQALWRIADAAVIPFDFGVTAHDLLLNLAQFRHEGRGGRIERLIDAVSEFSAEYSRFRARGETLATEEETAPFNRIHLELARQLNPILYQRGDRFAVDPALDSRQLPGLEATLQLKALDERSEPARMLAITLTRQSNRVLHAILTATRIVRRAWEGSLRH</sequence>
<protein>
    <submittedName>
        <fullName evidence="3">M28 family peptidase</fullName>
    </submittedName>
</protein>
<accession>A0ABX2NHL4</accession>
<dbReference type="InterPro" id="IPR039373">
    <property type="entry name" value="Peptidase_M28B"/>
</dbReference>
<organism evidence="3 4">
    <name type="scientific">Paraburkholderia youngii</name>
    <dbReference type="NCBI Taxonomy" id="2782701"/>
    <lineage>
        <taxon>Bacteria</taxon>
        <taxon>Pseudomonadati</taxon>
        <taxon>Pseudomonadota</taxon>
        <taxon>Betaproteobacteria</taxon>
        <taxon>Burkholderiales</taxon>
        <taxon>Burkholderiaceae</taxon>
        <taxon>Paraburkholderia</taxon>
    </lineage>
</organism>
<dbReference type="Proteomes" id="UP000821598">
    <property type="component" value="Unassembled WGS sequence"/>
</dbReference>
<evidence type="ECO:0000313" key="3">
    <source>
        <dbReference type="EMBL" id="NVI03570.1"/>
    </source>
</evidence>
<dbReference type="SUPFAM" id="SSF52025">
    <property type="entry name" value="PA domain"/>
    <property type="match status" value="1"/>
</dbReference>
<name>A0ABX2NHL4_9BURK</name>
<dbReference type="RefSeq" id="WP_176366161.1">
    <property type="nucleotide sequence ID" value="NZ_JBNDKW010000003.1"/>
</dbReference>
<evidence type="ECO:0000313" key="4">
    <source>
        <dbReference type="Proteomes" id="UP000821598"/>
    </source>
</evidence>
<dbReference type="InterPro" id="IPR046450">
    <property type="entry name" value="PA_dom_sf"/>
</dbReference>